<name>A0A060C280_9HYPH</name>
<accession>A0A060C280</accession>
<dbReference type="AlphaFoldDB" id="A0A060C280"/>
<dbReference type="GO" id="GO:0008915">
    <property type="term" value="F:lipid-A-disaccharide synthase activity"/>
    <property type="evidence" value="ECO:0007669"/>
    <property type="project" value="InterPro"/>
</dbReference>
<dbReference type="EMBL" id="KF119882">
    <property type="protein sequence ID" value="AIA87150.1"/>
    <property type="molecule type" value="Genomic_DNA"/>
</dbReference>
<dbReference type="GO" id="GO:0009245">
    <property type="term" value="P:lipid A biosynthetic process"/>
    <property type="evidence" value="ECO:0007669"/>
    <property type="project" value="InterPro"/>
</dbReference>
<protein>
    <submittedName>
        <fullName evidence="1">CAZy families GT19 protein</fullName>
    </submittedName>
</protein>
<dbReference type="InterPro" id="IPR003835">
    <property type="entry name" value="Glyco_trans_19"/>
</dbReference>
<reference evidence="1" key="1">
    <citation type="journal article" date="2013" name="Environ. Microbiol.">
        <title>Seasonally variable intestinal metagenomes of the red palm weevil (Rhynchophorus ferrugineus).</title>
        <authorList>
            <person name="Jia S."/>
            <person name="Zhang X."/>
            <person name="Zhang G."/>
            <person name="Yin A."/>
            <person name="Zhang S."/>
            <person name="Li F."/>
            <person name="Wang L."/>
            <person name="Zhao D."/>
            <person name="Yun Q."/>
            <person name="Tala"/>
            <person name="Wang J."/>
            <person name="Sun G."/>
            <person name="Baabdullah M."/>
            <person name="Yu X."/>
            <person name="Hu S."/>
            <person name="Al-Mssallem I.S."/>
            <person name="Yu J."/>
        </authorList>
    </citation>
    <scope>NUCLEOTIDE SEQUENCE</scope>
</reference>
<dbReference type="Pfam" id="PF02684">
    <property type="entry name" value="LpxB"/>
    <property type="match status" value="1"/>
</dbReference>
<organism evidence="1">
    <name type="scientific">uncultured Agrobacterium sp</name>
    <dbReference type="NCBI Taxonomy" id="157277"/>
    <lineage>
        <taxon>Bacteria</taxon>
        <taxon>Pseudomonadati</taxon>
        <taxon>Pseudomonadota</taxon>
        <taxon>Alphaproteobacteria</taxon>
        <taxon>Hyphomicrobiales</taxon>
        <taxon>Rhizobiaceae</taxon>
        <taxon>Rhizobium/Agrobacterium group</taxon>
        <taxon>Agrobacterium</taxon>
        <taxon>environmental samples</taxon>
    </lineage>
</organism>
<sequence length="66" mass="6827">MPDRLKIGVIAGEVSGDLLGGDLIAALKAQTGREIELVGVGGDALTAEGLTSLFDFPNCRSWASPR</sequence>
<proteinExistence type="predicted"/>
<evidence type="ECO:0000313" key="1">
    <source>
        <dbReference type="EMBL" id="AIA87150.1"/>
    </source>
</evidence>
<dbReference type="GO" id="GO:0016020">
    <property type="term" value="C:membrane"/>
    <property type="evidence" value="ECO:0007669"/>
    <property type="project" value="GOC"/>
</dbReference>